<protein>
    <submittedName>
        <fullName evidence="1">Uncharacterized protein</fullName>
    </submittedName>
</protein>
<dbReference type="EMBL" id="BGZN01000175">
    <property type="protein sequence ID" value="GBR75161.1"/>
    <property type="molecule type" value="Genomic_DNA"/>
</dbReference>
<reference evidence="1 2" key="1">
    <citation type="journal article" date="2019" name="ISME J.">
        <title>Genome analyses of uncultured TG2/ZB3 bacteria in 'Margulisbacteria' specifically attached to ectosymbiotic spirochetes of protists in the termite gut.</title>
        <authorList>
            <person name="Utami Y.D."/>
            <person name="Kuwahara H."/>
            <person name="Igai K."/>
            <person name="Murakami T."/>
            <person name="Sugaya K."/>
            <person name="Morikawa T."/>
            <person name="Nagura Y."/>
            <person name="Yuki M."/>
            <person name="Deevong P."/>
            <person name="Inoue T."/>
            <person name="Kihara K."/>
            <person name="Lo N."/>
            <person name="Yamada A."/>
            <person name="Ohkuma M."/>
            <person name="Hongoh Y."/>
        </authorList>
    </citation>
    <scope>NUCLEOTIDE SEQUENCE [LARGE SCALE GENOMIC DNA]</scope>
    <source>
        <strain evidence="1">NkOx7-01</strain>
    </source>
</reference>
<keyword evidence="2" id="KW-1185">Reference proteome</keyword>
<name>A0A388TF07_TERA1</name>
<dbReference type="AlphaFoldDB" id="A0A388TF07"/>
<gene>
    <name evidence="1" type="ORF">NO1_2200</name>
</gene>
<evidence type="ECO:0000313" key="1">
    <source>
        <dbReference type="EMBL" id="GBR75161.1"/>
    </source>
</evidence>
<comment type="caution">
    <text evidence="1">The sequence shown here is derived from an EMBL/GenBank/DDBJ whole genome shotgun (WGS) entry which is preliminary data.</text>
</comment>
<organism evidence="1 2">
    <name type="scientific">Termititenax aidoneus</name>
    <dbReference type="NCBI Taxonomy" id="2218524"/>
    <lineage>
        <taxon>Bacteria</taxon>
        <taxon>Bacillati</taxon>
        <taxon>Candidatus Margulisiibacteriota</taxon>
        <taxon>Candidatus Termititenacia</taxon>
        <taxon>Candidatus Termititenacales</taxon>
        <taxon>Candidatus Termititenacaceae</taxon>
        <taxon>Candidatus Termititenax</taxon>
    </lineage>
</organism>
<evidence type="ECO:0000313" key="2">
    <source>
        <dbReference type="Proteomes" id="UP000269352"/>
    </source>
</evidence>
<accession>A0A388TF07</accession>
<sequence length="243" mass="27097">MATSYSDCNHRAQGQTAGYINHLNYSDNAATYENSVTYTANTYQDYKNYGYYCYEFIGHGDGYNDRCSQYYTNYSACSQIYNNHQDSIRTAPAAYTLPISTTTPDGWTTLSSAIEDLKTLRDEIQKIAETKVKKAASGVRPVIDFNTTKTENADAQFGYHKLARAAQINETITNIENLYQAIKGTGSGLASKTAGVSPRKKQDYKEIISKAQDLASEEQTKASGYANYNEQGSYTATTYRRLN</sequence>
<dbReference type="Proteomes" id="UP000269352">
    <property type="component" value="Unassembled WGS sequence"/>
</dbReference>
<proteinExistence type="predicted"/>